<accession>A0A7W9BPN2</accession>
<sequence length="31" mass="3541">MIERLRLGYRIFCTLAGARNAPTPQVVPIRK</sequence>
<comment type="caution">
    <text evidence="1">The sequence shown here is derived from an EMBL/GenBank/DDBJ whole genome shotgun (WGS) entry which is preliminary data.</text>
</comment>
<keyword evidence="2" id="KW-1185">Reference proteome</keyword>
<evidence type="ECO:0000313" key="2">
    <source>
        <dbReference type="Proteomes" id="UP000546701"/>
    </source>
</evidence>
<name>A0A7W9BPN2_9SPHN</name>
<protein>
    <submittedName>
        <fullName evidence="1">Uncharacterized protein</fullName>
    </submittedName>
</protein>
<proteinExistence type="predicted"/>
<organism evidence="1 2">
    <name type="scientific">Sphingomonas prati</name>
    <dbReference type="NCBI Taxonomy" id="1843237"/>
    <lineage>
        <taxon>Bacteria</taxon>
        <taxon>Pseudomonadati</taxon>
        <taxon>Pseudomonadota</taxon>
        <taxon>Alphaproteobacteria</taxon>
        <taxon>Sphingomonadales</taxon>
        <taxon>Sphingomonadaceae</taxon>
        <taxon>Sphingomonas</taxon>
    </lineage>
</organism>
<gene>
    <name evidence="1" type="ORF">FHS99_000255</name>
</gene>
<dbReference type="Proteomes" id="UP000546701">
    <property type="component" value="Unassembled WGS sequence"/>
</dbReference>
<evidence type="ECO:0000313" key="1">
    <source>
        <dbReference type="EMBL" id="MBB5727799.1"/>
    </source>
</evidence>
<dbReference type="AlphaFoldDB" id="A0A7W9BPN2"/>
<reference evidence="1 2" key="1">
    <citation type="submission" date="2020-08" db="EMBL/GenBank/DDBJ databases">
        <title>Genomic Encyclopedia of Type Strains, Phase IV (KMG-IV): sequencing the most valuable type-strain genomes for metagenomic binning, comparative biology and taxonomic classification.</title>
        <authorList>
            <person name="Goeker M."/>
        </authorList>
    </citation>
    <scope>NUCLEOTIDE SEQUENCE [LARGE SCALE GENOMIC DNA]</scope>
    <source>
        <strain evidence="1 2">DSM 103336</strain>
    </source>
</reference>
<dbReference type="EMBL" id="JACIJR010000001">
    <property type="protein sequence ID" value="MBB5727799.1"/>
    <property type="molecule type" value="Genomic_DNA"/>
</dbReference>